<evidence type="ECO:0000256" key="5">
    <source>
        <dbReference type="ARBA" id="ARBA00023163"/>
    </source>
</evidence>
<evidence type="ECO:0000259" key="7">
    <source>
        <dbReference type="PROSITE" id="PS50048"/>
    </source>
</evidence>
<evidence type="ECO:0000256" key="6">
    <source>
        <dbReference type="ARBA" id="ARBA00023242"/>
    </source>
</evidence>
<dbReference type="InterPro" id="IPR001138">
    <property type="entry name" value="Zn2Cys6_DnaBD"/>
</dbReference>
<keyword evidence="6" id="KW-0539">Nucleus</keyword>
<sequence>MNRGLHLAPKRTRESTSKVRTGCSTCKARRVKCDEATPQCRRCAVGGRKCEYSIARIPATRNLITIYLPPTQSPAVLFLNDRALDFFQQKVATILDGQLNSDTEFWGKLVLQLSHSEPSIRHAVKAISFSYRDVESSLWDPAGYVNANPEAQLEWNKAIKSLSARIQTHPNSSLVPLVCCLLFTCIEFLKGNAESSMLHIQNGFKILATQDLDKDTISDGRPQFSSNDLTNIRHHVVPMFSRLNILCTLAGRITPQIHSTEAKKDSPPQNLADSRRQLFEISDSCIRFIREASPKAALLQCDFQDIIEQTKLQIRLDAWHDQLDELLKRLYLSDNPPDGNALNLLLVHYKVVYIWIRVCTTVEESATDSYHADFEEIIHHAEQITRNQRTSMATPQPVSFDIHILGPLFYTALKCRHPKLRRRALEILKMAPRREGLWNAHHAYVTAKRVIELEEQCLDSQGIPDETSRLHGLHLPDDDSRMYRIGETSAEFRKLDHNIVPSPVCPGTLEVVFLTKPWGPSKEYQEITEYLEL</sequence>
<dbReference type="Pfam" id="PF00172">
    <property type="entry name" value="Zn_clus"/>
    <property type="match status" value="1"/>
</dbReference>
<evidence type="ECO:0000313" key="9">
    <source>
        <dbReference type="Proteomes" id="UP000298493"/>
    </source>
</evidence>
<dbReference type="AlphaFoldDB" id="A0A4Z1PVK5"/>
<evidence type="ECO:0000256" key="2">
    <source>
        <dbReference type="ARBA" id="ARBA00022833"/>
    </source>
</evidence>
<keyword evidence="3" id="KW-0805">Transcription regulation</keyword>
<proteinExistence type="predicted"/>
<dbReference type="GO" id="GO:0003677">
    <property type="term" value="F:DNA binding"/>
    <property type="evidence" value="ECO:0007669"/>
    <property type="project" value="UniProtKB-KW"/>
</dbReference>
<name>A0A4Z1PVK5_9PEZI</name>
<evidence type="ECO:0000256" key="3">
    <source>
        <dbReference type="ARBA" id="ARBA00023015"/>
    </source>
</evidence>
<dbReference type="InterPro" id="IPR021858">
    <property type="entry name" value="Fun_TF"/>
</dbReference>
<dbReference type="SUPFAM" id="SSF57701">
    <property type="entry name" value="Zn2/Cys6 DNA-binding domain"/>
    <property type="match status" value="1"/>
</dbReference>
<dbReference type="GO" id="GO:0000981">
    <property type="term" value="F:DNA-binding transcription factor activity, RNA polymerase II-specific"/>
    <property type="evidence" value="ECO:0007669"/>
    <property type="project" value="InterPro"/>
</dbReference>
<evidence type="ECO:0000256" key="1">
    <source>
        <dbReference type="ARBA" id="ARBA00022723"/>
    </source>
</evidence>
<protein>
    <recommendedName>
        <fullName evidence="7">Zn(2)-C6 fungal-type domain-containing protein</fullName>
    </recommendedName>
</protein>
<dbReference type="EMBL" id="SNSC02000002">
    <property type="protein sequence ID" value="TID27049.1"/>
    <property type="molecule type" value="Genomic_DNA"/>
</dbReference>
<dbReference type="PANTHER" id="PTHR36206">
    <property type="entry name" value="ASPERCRYPTIN BIOSYNTHESIS CLUSTER-SPECIFIC TRANSCRIPTION REGULATOR ATNN-RELATED"/>
    <property type="match status" value="1"/>
</dbReference>
<keyword evidence="4" id="KW-0238">DNA-binding</keyword>
<dbReference type="Pfam" id="PF11951">
    <property type="entry name" value="Fungal_trans_2"/>
    <property type="match status" value="1"/>
</dbReference>
<organism evidence="8 9">
    <name type="scientific">Venturia nashicola</name>
    <dbReference type="NCBI Taxonomy" id="86259"/>
    <lineage>
        <taxon>Eukaryota</taxon>
        <taxon>Fungi</taxon>
        <taxon>Dikarya</taxon>
        <taxon>Ascomycota</taxon>
        <taxon>Pezizomycotina</taxon>
        <taxon>Dothideomycetes</taxon>
        <taxon>Pleosporomycetidae</taxon>
        <taxon>Venturiales</taxon>
        <taxon>Venturiaceae</taxon>
        <taxon>Venturia</taxon>
    </lineage>
</organism>
<reference evidence="8 9" key="1">
    <citation type="submission" date="2019-04" db="EMBL/GenBank/DDBJ databases">
        <title>High contiguity whole genome sequence and gene annotation resource for two Venturia nashicola isolates.</title>
        <authorList>
            <person name="Prokchorchik M."/>
            <person name="Won K."/>
            <person name="Lee Y."/>
            <person name="Choi E.D."/>
            <person name="Segonzac C."/>
            <person name="Sohn K.H."/>
        </authorList>
    </citation>
    <scope>NUCLEOTIDE SEQUENCE [LARGE SCALE GENOMIC DNA]</scope>
    <source>
        <strain evidence="8 9">PRI2</strain>
    </source>
</reference>
<accession>A0A4Z1PVK5</accession>
<dbReference type="STRING" id="86259.A0A4Z1PVK5"/>
<dbReference type="CDD" id="cd00067">
    <property type="entry name" value="GAL4"/>
    <property type="match status" value="1"/>
</dbReference>
<comment type="caution">
    <text evidence="8">The sequence shown here is derived from an EMBL/GenBank/DDBJ whole genome shotgun (WGS) entry which is preliminary data.</text>
</comment>
<dbReference type="InterPro" id="IPR052360">
    <property type="entry name" value="Transcr_Regulatory_Proteins"/>
</dbReference>
<keyword evidence="2" id="KW-0862">Zinc</keyword>
<dbReference type="InterPro" id="IPR036864">
    <property type="entry name" value="Zn2-C6_fun-type_DNA-bd_sf"/>
</dbReference>
<keyword evidence="9" id="KW-1185">Reference proteome</keyword>
<feature type="domain" description="Zn(2)-C6 fungal-type" evidence="7">
    <location>
        <begin position="22"/>
        <end position="52"/>
    </location>
</feature>
<dbReference type="Gene3D" id="4.10.240.10">
    <property type="entry name" value="Zn(2)-C6 fungal-type DNA-binding domain"/>
    <property type="match status" value="1"/>
</dbReference>
<dbReference type="PANTHER" id="PTHR36206:SF12">
    <property type="entry name" value="ASPERCRYPTIN BIOSYNTHESIS CLUSTER-SPECIFIC TRANSCRIPTION REGULATOR ATNN-RELATED"/>
    <property type="match status" value="1"/>
</dbReference>
<keyword evidence="1" id="KW-0479">Metal-binding</keyword>
<dbReference type="GO" id="GO:0008270">
    <property type="term" value="F:zinc ion binding"/>
    <property type="evidence" value="ECO:0007669"/>
    <property type="project" value="InterPro"/>
</dbReference>
<dbReference type="PROSITE" id="PS50048">
    <property type="entry name" value="ZN2_CY6_FUNGAL_2"/>
    <property type="match status" value="1"/>
</dbReference>
<dbReference type="PROSITE" id="PS00463">
    <property type="entry name" value="ZN2_CY6_FUNGAL_1"/>
    <property type="match status" value="1"/>
</dbReference>
<dbReference type="Proteomes" id="UP000298493">
    <property type="component" value="Unassembled WGS sequence"/>
</dbReference>
<keyword evidence="5" id="KW-0804">Transcription</keyword>
<gene>
    <name evidence="8" type="ORF">E6O75_ATG01542</name>
</gene>
<dbReference type="SMART" id="SM00066">
    <property type="entry name" value="GAL4"/>
    <property type="match status" value="1"/>
</dbReference>
<evidence type="ECO:0000256" key="4">
    <source>
        <dbReference type="ARBA" id="ARBA00023125"/>
    </source>
</evidence>
<evidence type="ECO:0000313" key="8">
    <source>
        <dbReference type="EMBL" id="TID27049.1"/>
    </source>
</evidence>